<dbReference type="InterPro" id="IPR001214">
    <property type="entry name" value="SET_dom"/>
</dbReference>
<evidence type="ECO:0000313" key="8">
    <source>
        <dbReference type="RefSeq" id="XP_014681540.1"/>
    </source>
</evidence>
<evidence type="ECO:0000256" key="1">
    <source>
        <dbReference type="ARBA" id="ARBA00023015"/>
    </source>
</evidence>
<dbReference type="InterPro" id="IPR046341">
    <property type="entry name" value="SET_dom_sf"/>
</dbReference>
<dbReference type="PROSITE" id="PS00028">
    <property type="entry name" value="ZINC_FINGER_C2H2_1"/>
    <property type="match status" value="2"/>
</dbReference>
<dbReference type="InterPro" id="IPR050331">
    <property type="entry name" value="Zinc_finger"/>
</dbReference>
<dbReference type="Pfam" id="PF21549">
    <property type="entry name" value="PRDM2_PR"/>
    <property type="match status" value="1"/>
</dbReference>
<feature type="domain" description="C2H2-type" evidence="5">
    <location>
        <begin position="173"/>
        <end position="200"/>
    </location>
</feature>
<dbReference type="InterPro" id="IPR013087">
    <property type="entry name" value="Znf_C2H2_type"/>
</dbReference>
<organism evidence="7 8">
    <name type="scientific">Priapulus caudatus</name>
    <name type="common">Priapulid worm</name>
    <dbReference type="NCBI Taxonomy" id="37621"/>
    <lineage>
        <taxon>Eukaryota</taxon>
        <taxon>Metazoa</taxon>
        <taxon>Ecdysozoa</taxon>
        <taxon>Scalidophora</taxon>
        <taxon>Priapulida</taxon>
        <taxon>Priapulimorpha</taxon>
        <taxon>Priapulimorphida</taxon>
        <taxon>Priapulidae</taxon>
        <taxon>Priapulus</taxon>
    </lineage>
</organism>
<keyword evidence="2" id="KW-0804">Transcription</keyword>
<dbReference type="Gene3D" id="2.170.270.10">
    <property type="entry name" value="SET domain"/>
    <property type="match status" value="1"/>
</dbReference>
<evidence type="ECO:0000313" key="7">
    <source>
        <dbReference type="Proteomes" id="UP000695022"/>
    </source>
</evidence>
<dbReference type="InterPro" id="IPR036236">
    <property type="entry name" value="Znf_C2H2_sf"/>
</dbReference>
<proteinExistence type="predicted"/>
<feature type="compositionally biased region" description="Low complexity" evidence="4">
    <location>
        <begin position="292"/>
        <end position="303"/>
    </location>
</feature>
<dbReference type="SMART" id="SM00355">
    <property type="entry name" value="ZnF_C2H2"/>
    <property type="match status" value="4"/>
</dbReference>
<dbReference type="SUPFAM" id="SSF82199">
    <property type="entry name" value="SET domain"/>
    <property type="match status" value="1"/>
</dbReference>
<dbReference type="GeneID" id="106821298"/>
<dbReference type="Pfam" id="PF00096">
    <property type="entry name" value="zf-C2H2"/>
    <property type="match status" value="3"/>
</dbReference>
<feature type="domain" description="C2H2-type" evidence="5">
    <location>
        <begin position="257"/>
        <end position="286"/>
    </location>
</feature>
<protein>
    <submittedName>
        <fullName evidence="8">PR domain zinc finger protein 12-like</fullName>
    </submittedName>
</protein>
<keyword evidence="3" id="KW-0863">Zinc-finger</keyword>
<dbReference type="Proteomes" id="UP000695022">
    <property type="component" value="Unplaced"/>
</dbReference>
<dbReference type="PROSITE" id="PS50280">
    <property type="entry name" value="SET"/>
    <property type="match status" value="1"/>
</dbReference>
<evidence type="ECO:0000256" key="2">
    <source>
        <dbReference type="ARBA" id="ARBA00023163"/>
    </source>
</evidence>
<evidence type="ECO:0000259" key="6">
    <source>
        <dbReference type="PROSITE" id="PS50280"/>
    </source>
</evidence>
<sequence length="303" mass="34078">MVETSSMTRKMRHENTCTANETALEALKRQTGMPDEVCLCYSGIPGAVYGVCSRANIPVGTWMGPYEGRYVALQDLGPQVDSSALWEVYEKGQVTHFIEGSTWMRYVQSARYWQEQNMAAVQQGGMVYYRVTRSIAPGEELLAYYGDSYAHFMGIPLTLKQLSIEDSNDWHLWKCGQCFKTFTQRILLQMHVCAQNPDRPYQCGHCTAAYVHASELRNHVVTHTSERPFRCGFCGRAFAGTTTLKNHMRTHTGERPFKCEQCNAMFSQSAQLSRHQKVPGECPAKPSDGTETKTPAAATKKQS</sequence>
<accession>A0ABM1FAR9</accession>
<feature type="domain" description="SET" evidence="6">
    <location>
        <begin position="35"/>
        <end position="146"/>
    </location>
</feature>
<dbReference type="SUPFAM" id="SSF57667">
    <property type="entry name" value="beta-beta-alpha zinc fingers"/>
    <property type="match status" value="2"/>
</dbReference>
<evidence type="ECO:0000256" key="3">
    <source>
        <dbReference type="PROSITE-ProRule" id="PRU00042"/>
    </source>
</evidence>
<evidence type="ECO:0000256" key="4">
    <source>
        <dbReference type="SAM" id="MobiDB-lite"/>
    </source>
</evidence>
<feature type="domain" description="C2H2-type" evidence="5">
    <location>
        <begin position="229"/>
        <end position="256"/>
    </location>
</feature>
<keyword evidence="3" id="KW-0862">Zinc</keyword>
<dbReference type="RefSeq" id="XP_014681540.1">
    <property type="nucleotide sequence ID" value="XM_014826054.1"/>
</dbReference>
<dbReference type="Gene3D" id="3.30.160.60">
    <property type="entry name" value="Classic Zinc Finger"/>
    <property type="match status" value="3"/>
</dbReference>
<dbReference type="PANTHER" id="PTHR16515:SF22">
    <property type="entry name" value="HISTONE-LYSINE N-METHYLTRANSFERASE PRDM6-RELATED"/>
    <property type="match status" value="1"/>
</dbReference>
<evidence type="ECO:0000259" key="5">
    <source>
        <dbReference type="PROSITE" id="PS50157"/>
    </source>
</evidence>
<reference evidence="8" key="1">
    <citation type="submission" date="2025-08" db="UniProtKB">
        <authorList>
            <consortium name="RefSeq"/>
        </authorList>
    </citation>
    <scope>IDENTIFICATION</scope>
</reference>
<dbReference type="PANTHER" id="PTHR16515">
    <property type="entry name" value="PR DOMAIN ZINC FINGER PROTEIN"/>
    <property type="match status" value="1"/>
</dbReference>
<keyword evidence="3" id="KW-0479">Metal-binding</keyword>
<feature type="domain" description="C2H2-type" evidence="5">
    <location>
        <begin position="201"/>
        <end position="228"/>
    </location>
</feature>
<feature type="region of interest" description="Disordered" evidence="4">
    <location>
        <begin position="272"/>
        <end position="303"/>
    </location>
</feature>
<name>A0ABM1FAR9_PRICU</name>
<keyword evidence="1" id="KW-0805">Transcription regulation</keyword>
<keyword evidence="7" id="KW-1185">Reference proteome</keyword>
<dbReference type="PROSITE" id="PS50157">
    <property type="entry name" value="ZINC_FINGER_C2H2_2"/>
    <property type="match status" value="4"/>
</dbReference>
<gene>
    <name evidence="8" type="primary">LOC106821298</name>
</gene>